<feature type="non-terminal residue" evidence="3">
    <location>
        <position position="710"/>
    </location>
</feature>
<feature type="domain" description="Peptidase S9 prolyl oligopeptidase catalytic" evidence="1">
    <location>
        <begin position="536"/>
        <end position="709"/>
    </location>
</feature>
<reference evidence="3" key="1">
    <citation type="submission" date="2018-05" db="EMBL/GenBank/DDBJ databases">
        <authorList>
            <person name="Lanie J.A."/>
            <person name="Ng W.-L."/>
            <person name="Kazmierczak K.M."/>
            <person name="Andrzejewski T.M."/>
            <person name="Davidsen T.M."/>
            <person name="Wayne K.J."/>
            <person name="Tettelin H."/>
            <person name="Glass J.I."/>
            <person name="Rusch D."/>
            <person name="Podicherti R."/>
            <person name="Tsui H.-C.T."/>
            <person name="Winkler M.E."/>
        </authorList>
    </citation>
    <scope>NUCLEOTIDE SEQUENCE</scope>
</reference>
<evidence type="ECO:0000259" key="1">
    <source>
        <dbReference type="Pfam" id="PF00326"/>
    </source>
</evidence>
<gene>
    <name evidence="3" type="ORF">METZ01_LOCUS165137</name>
</gene>
<organism evidence="3">
    <name type="scientific">marine metagenome</name>
    <dbReference type="NCBI Taxonomy" id="408172"/>
    <lineage>
        <taxon>unclassified sequences</taxon>
        <taxon>metagenomes</taxon>
        <taxon>ecological metagenomes</taxon>
    </lineage>
</organism>
<accession>A0A382BGD1</accession>
<dbReference type="PANTHER" id="PTHR11731:SF193">
    <property type="entry name" value="DIPEPTIDYL PEPTIDASE 9"/>
    <property type="match status" value="1"/>
</dbReference>
<dbReference type="InterPro" id="IPR002469">
    <property type="entry name" value="Peptidase_S9B_N"/>
</dbReference>
<dbReference type="Gene3D" id="2.140.10.30">
    <property type="entry name" value="Dipeptidylpeptidase IV, N-terminal domain"/>
    <property type="match status" value="1"/>
</dbReference>
<dbReference type="PANTHER" id="PTHR11731">
    <property type="entry name" value="PROTEASE FAMILY S9B,C DIPEPTIDYL-PEPTIDASE IV-RELATED"/>
    <property type="match status" value="1"/>
</dbReference>
<dbReference type="InterPro" id="IPR029058">
    <property type="entry name" value="AB_hydrolase_fold"/>
</dbReference>
<evidence type="ECO:0008006" key="4">
    <source>
        <dbReference type="Google" id="ProtNLM"/>
    </source>
</evidence>
<dbReference type="AlphaFoldDB" id="A0A382BGD1"/>
<feature type="domain" description="Dipeptidylpeptidase IV N-terminal" evidence="2">
    <location>
        <begin position="72"/>
        <end position="438"/>
    </location>
</feature>
<dbReference type="Gene3D" id="3.40.50.1820">
    <property type="entry name" value="alpha/beta hydrolase"/>
    <property type="match status" value="1"/>
</dbReference>
<dbReference type="SUPFAM" id="SSF82171">
    <property type="entry name" value="DPP6 N-terminal domain-like"/>
    <property type="match status" value="1"/>
</dbReference>
<proteinExistence type="predicted"/>
<name>A0A382BGD1_9ZZZZ</name>
<dbReference type="EMBL" id="UINC01029485">
    <property type="protein sequence ID" value="SVB12283.1"/>
    <property type="molecule type" value="Genomic_DNA"/>
</dbReference>
<feature type="non-terminal residue" evidence="3">
    <location>
        <position position="1"/>
    </location>
</feature>
<sequence length="710" mass="81269">VIITLIFLTNYSELLAQSIQWNNDESGFYRIKDNELILHSTNGDKEIIIISKKDLSPINSTPLKLKGYQFSIDRNKALIFTNTKRVWRQETKGDYWILDLNNKKLTKLGKGLPESSLMFAKFSPNGNNVAYVSKENTNKVRNSTTNANIFIENLSNNQIKKLTSSNGTKKLINGTFDWAYEEEFNCRDGFLFNNSGTKIAFWQIDANQVRDFYMMNNTDSIYSFNVPVEYPKVGQNPSPAKIGIIDLINNNSITWIKIPGAPNNNYLPRMTWSPNSDELFIQQLNHKQNHSKLFIANTSTGSTKLLMEEKDNAWVDVRSSWPNQVQAGWKFINKGKEFLYTTEKDGWSHVYRFNINTKKEYLITKGEYDVTQSLAVDEKSKLLYFIASPNNATQRYLYKVSLDGKGKLEMVTPNELEGSHNYQISPKANFAFHNFSNYYTKPMSQLIQLPSHNAINKGESISEKFDPSLKDNHPLNFFQITTVDNVTMDGWIVKPKNMDPNKKYPILFYFYSEPAGTTAVDRYGVGNNRLYNGDLREDGYVYVSFDGRGTPSPKGRAWRKAIYRSIGKVNVRDMGMGALEVFKKFDFVDTTRVAVHGWSGGGSATLNCLFQYPNIFHTGIAVAAVANQLTYDNIYQERYMGIPSETKQDFIDGSPITHAKNFKGNLLYMHGTADDNVHYQNAEMLINELIKHKKVFYFMAYPNRSHGIRE</sequence>
<dbReference type="InterPro" id="IPR050278">
    <property type="entry name" value="Serine_Prot_S9B/DPPIV"/>
</dbReference>
<dbReference type="GO" id="GO:0008236">
    <property type="term" value="F:serine-type peptidase activity"/>
    <property type="evidence" value="ECO:0007669"/>
    <property type="project" value="InterPro"/>
</dbReference>
<dbReference type="InterPro" id="IPR001375">
    <property type="entry name" value="Peptidase_S9_cat"/>
</dbReference>
<dbReference type="SUPFAM" id="SSF53474">
    <property type="entry name" value="alpha/beta-Hydrolases"/>
    <property type="match status" value="1"/>
</dbReference>
<protein>
    <recommendedName>
        <fullName evidence="4">Peptidase S9 prolyl oligopeptidase catalytic domain-containing protein</fullName>
    </recommendedName>
</protein>
<evidence type="ECO:0000313" key="3">
    <source>
        <dbReference type="EMBL" id="SVB12283.1"/>
    </source>
</evidence>
<dbReference type="GO" id="GO:0008239">
    <property type="term" value="F:dipeptidyl-peptidase activity"/>
    <property type="evidence" value="ECO:0007669"/>
    <property type="project" value="TreeGrafter"/>
</dbReference>
<dbReference type="GO" id="GO:0006508">
    <property type="term" value="P:proteolysis"/>
    <property type="evidence" value="ECO:0007669"/>
    <property type="project" value="InterPro"/>
</dbReference>
<dbReference type="Pfam" id="PF00930">
    <property type="entry name" value="DPPIV_N"/>
    <property type="match status" value="1"/>
</dbReference>
<evidence type="ECO:0000259" key="2">
    <source>
        <dbReference type="Pfam" id="PF00930"/>
    </source>
</evidence>
<dbReference type="Pfam" id="PF00326">
    <property type="entry name" value="Peptidase_S9"/>
    <property type="match status" value="1"/>
</dbReference>